<organism evidence="3">
    <name type="scientific">Timema shepardi</name>
    <name type="common">Walking stick</name>
    <dbReference type="NCBI Taxonomy" id="629360"/>
    <lineage>
        <taxon>Eukaryota</taxon>
        <taxon>Metazoa</taxon>
        <taxon>Ecdysozoa</taxon>
        <taxon>Arthropoda</taxon>
        <taxon>Hexapoda</taxon>
        <taxon>Insecta</taxon>
        <taxon>Pterygota</taxon>
        <taxon>Neoptera</taxon>
        <taxon>Polyneoptera</taxon>
        <taxon>Phasmatodea</taxon>
        <taxon>Timematodea</taxon>
        <taxon>Timematoidea</taxon>
        <taxon>Timematidae</taxon>
        <taxon>Timema</taxon>
    </lineage>
</organism>
<dbReference type="InterPro" id="IPR036915">
    <property type="entry name" value="Cyclin-like_sf"/>
</dbReference>
<dbReference type="Pfam" id="PF08613">
    <property type="entry name" value="Cyclin"/>
    <property type="match status" value="1"/>
</dbReference>
<dbReference type="PANTHER" id="PTHR15615:SF108">
    <property type="entry name" value="PROTEIN CNPPD1"/>
    <property type="match status" value="1"/>
</dbReference>
<reference evidence="3" key="1">
    <citation type="submission" date="2020-11" db="EMBL/GenBank/DDBJ databases">
        <authorList>
            <person name="Tran Van P."/>
        </authorList>
    </citation>
    <scope>NUCLEOTIDE SEQUENCE</scope>
</reference>
<dbReference type="InterPro" id="IPR013922">
    <property type="entry name" value="Cyclin_PHO80-like"/>
</dbReference>
<dbReference type="EMBL" id="OC002890">
    <property type="protein sequence ID" value="CAD7262524.1"/>
    <property type="molecule type" value="Genomic_DNA"/>
</dbReference>
<evidence type="ECO:0000256" key="2">
    <source>
        <dbReference type="ARBA" id="ARBA00040808"/>
    </source>
</evidence>
<dbReference type="SUPFAM" id="SSF47954">
    <property type="entry name" value="Cyclin-like"/>
    <property type="match status" value="1"/>
</dbReference>
<dbReference type="CDD" id="cd20557">
    <property type="entry name" value="CYCLIN_ScPCL1-like"/>
    <property type="match status" value="1"/>
</dbReference>
<accession>A0A7R9AXS8</accession>
<name>A0A7R9AXS8_TIMSH</name>
<dbReference type="PANTHER" id="PTHR15615">
    <property type="match status" value="1"/>
</dbReference>
<dbReference type="Gene3D" id="1.10.472.10">
    <property type="entry name" value="Cyclin-like"/>
    <property type="match status" value="1"/>
</dbReference>
<dbReference type="GO" id="GO:0000307">
    <property type="term" value="C:cyclin-dependent protein kinase holoenzyme complex"/>
    <property type="evidence" value="ECO:0007669"/>
    <property type="project" value="TreeGrafter"/>
</dbReference>
<evidence type="ECO:0000313" key="3">
    <source>
        <dbReference type="EMBL" id="CAD7262524.1"/>
    </source>
</evidence>
<dbReference type="GO" id="GO:0016538">
    <property type="term" value="F:cyclin-dependent protein serine/threonine kinase regulator activity"/>
    <property type="evidence" value="ECO:0007669"/>
    <property type="project" value="TreeGrafter"/>
</dbReference>
<proteinExistence type="inferred from homology"/>
<protein>
    <recommendedName>
        <fullName evidence="2">Protein CNPPD1</fullName>
    </recommendedName>
</protein>
<dbReference type="GO" id="GO:0005634">
    <property type="term" value="C:nucleus"/>
    <property type="evidence" value="ECO:0007669"/>
    <property type="project" value="TreeGrafter"/>
</dbReference>
<gene>
    <name evidence="3" type="ORF">TSIB3V08_LOCUS6629</name>
</gene>
<sequence length="323" mass="36884">MKMPFFWKPKEDGKKRTKHSPKQMLAAILSVIEENNSVRASAKTFNIDRKTLERYYNDDSDEMTEMDSNYSDPDNDLEDFEDLGLDADYSVGDFVLVKFCGKQSVAHYAGRIDAKVMGNHDEFLSRIKKTLYYGKLPMTERFSLPVSELASELFSEVKNGHSLDYLHLDEAATLSRNACVSPCSLVLALLYLERLKTCNPEYLRTVASSELFLVSMMVASKFLNDDGEEDEVFNDEWAASAGISVKDINQIEREFLQAIDWEVFVSEQAFWKQLCKVETNVALQEGKRRGWFSYTDLDQLLETVDLAALAQVVVVVRITHLEK</sequence>
<dbReference type="GO" id="GO:0019901">
    <property type="term" value="F:protein kinase binding"/>
    <property type="evidence" value="ECO:0007669"/>
    <property type="project" value="InterPro"/>
</dbReference>
<evidence type="ECO:0000256" key="1">
    <source>
        <dbReference type="ARBA" id="ARBA00038508"/>
    </source>
</evidence>
<comment type="similarity">
    <text evidence="1">Belongs to the CNPPD1 family.</text>
</comment>
<dbReference type="AlphaFoldDB" id="A0A7R9AXS8"/>